<keyword evidence="16" id="KW-1185">Reference proteome</keyword>
<dbReference type="Gene3D" id="3.30.1370.120">
    <property type="match status" value="2"/>
</dbReference>
<comment type="caution">
    <text evidence="15">The sequence shown here is derived from an EMBL/GenBank/DDBJ whole genome shotgun (WGS) entry which is preliminary data.</text>
</comment>
<comment type="subcellular location">
    <subcellularLocation>
        <location evidence="1 10">Cell outer membrane</location>
    </subcellularLocation>
</comment>
<gene>
    <name evidence="15" type="primary">gspD</name>
    <name evidence="15" type="ORF">C1H70_03450</name>
</gene>
<comment type="similarity">
    <text evidence="2">Belongs to the bacterial secretin family. GSP D subfamily.</text>
</comment>
<dbReference type="InterPro" id="IPR004846">
    <property type="entry name" value="T2SS/T3SS_dom"/>
</dbReference>
<dbReference type="InterPro" id="IPR013356">
    <property type="entry name" value="T2SS_GspD"/>
</dbReference>
<keyword evidence="6 11" id="KW-0732">Signal</keyword>
<dbReference type="GO" id="GO:0015627">
    <property type="term" value="C:type II protein secretion system complex"/>
    <property type="evidence" value="ECO:0007669"/>
    <property type="project" value="InterPro"/>
</dbReference>
<dbReference type="InterPro" id="IPR050810">
    <property type="entry name" value="Bact_Secretion_Sys_Channel"/>
</dbReference>
<dbReference type="PRINTS" id="PR00811">
    <property type="entry name" value="BCTERIALGSPD"/>
</dbReference>
<evidence type="ECO:0000259" key="12">
    <source>
        <dbReference type="Pfam" id="PF00263"/>
    </source>
</evidence>
<dbReference type="AlphaFoldDB" id="A0A2N7UPB6"/>
<dbReference type="InterPro" id="IPR049371">
    <property type="entry name" value="GspD-like_N0"/>
</dbReference>
<evidence type="ECO:0000256" key="1">
    <source>
        <dbReference type="ARBA" id="ARBA00004442"/>
    </source>
</evidence>
<evidence type="ECO:0000256" key="8">
    <source>
        <dbReference type="ARBA" id="ARBA00023136"/>
    </source>
</evidence>
<dbReference type="GO" id="GO:0015628">
    <property type="term" value="P:protein secretion by the type II secretion system"/>
    <property type="evidence" value="ECO:0007669"/>
    <property type="project" value="InterPro"/>
</dbReference>
<dbReference type="OrthoDB" id="9775455at2"/>
<keyword evidence="5" id="KW-0812">Transmembrane</keyword>
<dbReference type="InterPro" id="IPR001775">
    <property type="entry name" value="GspD/PilQ"/>
</dbReference>
<dbReference type="GO" id="GO:0009279">
    <property type="term" value="C:cell outer membrane"/>
    <property type="evidence" value="ECO:0007669"/>
    <property type="project" value="UniProtKB-SubCell"/>
</dbReference>
<keyword evidence="3 10" id="KW-0813">Transport</keyword>
<evidence type="ECO:0000313" key="16">
    <source>
        <dbReference type="Proteomes" id="UP000235547"/>
    </source>
</evidence>
<dbReference type="Pfam" id="PF21305">
    <property type="entry name" value="type_II_gspD_N0"/>
    <property type="match status" value="1"/>
</dbReference>
<dbReference type="PANTHER" id="PTHR30332:SF25">
    <property type="entry name" value="SECRETIN XPSD"/>
    <property type="match status" value="1"/>
</dbReference>
<dbReference type="Pfam" id="PF03958">
    <property type="entry name" value="Secretin_N"/>
    <property type="match status" value="2"/>
</dbReference>
<feature type="signal peptide" evidence="11">
    <location>
        <begin position="1"/>
        <end position="24"/>
    </location>
</feature>
<dbReference type="PANTHER" id="PTHR30332">
    <property type="entry name" value="PROBABLE GENERAL SECRETION PATHWAY PROTEIN D"/>
    <property type="match status" value="1"/>
</dbReference>
<evidence type="ECO:0000256" key="4">
    <source>
        <dbReference type="ARBA" id="ARBA00022452"/>
    </source>
</evidence>
<feature type="domain" description="GspD-like N0" evidence="14">
    <location>
        <begin position="102"/>
        <end position="172"/>
    </location>
</feature>
<keyword evidence="8" id="KW-0472">Membrane</keyword>
<evidence type="ECO:0000256" key="11">
    <source>
        <dbReference type="SAM" id="SignalP"/>
    </source>
</evidence>
<keyword evidence="7" id="KW-0653">Protein transport</keyword>
<dbReference type="Gene3D" id="3.55.50.30">
    <property type="match status" value="1"/>
</dbReference>
<feature type="domain" description="NolW-like" evidence="13">
    <location>
        <begin position="195"/>
        <end position="254"/>
    </location>
</feature>
<name>A0A2N7UPB6_9GAMM</name>
<sequence>MTIMGNAGKRVKPFIVLLGCGVLAACSATPQQPPRPWWEGAGSTGVTGGGVETAPFETGVASVALGGDTQGVSSALYPGTGEFVRLRQPSAEVTTEQGDITLNFEMADVREVVNTILGELLGLNYLVAPDVSGQVTLQTSRPVTADALLRILEDVLTASGLALVERDGVYQVVTAANAAGVSRGNLQWGGAGFGTRVVPLEYVSAAEMADLLEPFAPEQGILRVDPGRNLLVLSGSARDLDQLQEMVETFDVDWLDGMSVGLVALEHARADVVVDELGAMLGEASPIGDLIRLIPLQRLNAVLVVTPQRRYLGEMRNWLNRLDQPLGGEGRRLYVYRVENGNAVDLAEIMRELFAAAGNGQQAGNGRSAAELAPGLRQTRIYSPPREGDDPPQVDLGGPLVSGTATSAADNGMSAFDNGTAARSGGMGDIGVIADEANNALVILATPSDYSTVEDALRQLDIRPLQVLVEATIVDVTLSDELAYGIQWFLRDRINGGRAVAQFGQALSFGSSFSLTLSNSAGEVRALLRALADEGKVEVLSSPSLMVLDNHTASIQVGDQQPVTTSIITEGGLIAESVQFRDTGVILDVTPRVNSGGLITMDIRQEVTDVGETDAATGQRAFLQRNIESKVAVQSGDTLVLGGLIRENRAQTRSGVPGLYRLPVIGPALFGQTVNAANRSELLVLITPRAIRSREDAGRVTEEFRSKLGRLRDWDPRALPRGSEPAIREVDAP</sequence>
<reference evidence="15 16" key="1">
    <citation type="submission" date="2018-01" db="EMBL/GenBank/DDBJ databases">
        <title>Halomonas endophytica sp. nov., isolated from storage liquid in the stems of Populus euphratica.</title>
        <authorList>
            <person name="Chen C."/>
        </authorList>
    </citation>
    <scope>NUCLEOTIDE SEQUENCE [LARGE SCALE GENOMIC DNA]</scope>
    <source>
        <strain evidence="15 16">BZ-SZ-XJ27</strain>
    </source>
</reference>
<evidence type="ECO:0000256" key="9">
    <source>
        <dbReference type="ARBA" id="ARBA00023237"/>
    </source>
</evidence>
<keyword evidence="9" id="KW-0998">Cell outer membrane</keyword>
<proteinExistence type="inferred from homology"/>
<evidence type="ECO:0000259" key="13">
    <source>
        <dbReference type="Pfam" id="PF03958"/>
    </source>
</evidence>
<dbReference type="Proteomes" id="UP000235547">
    <property type="component" value="Unassembled WGS sequence"/>
</dbReference>
<evidence type="ECO:0000256" key="3">
    <source>
        <dbReference type="ARBA" id="ARBA00022448"/>
    </source>
</evidence>
<dbReference type="InterPro" id="IPR038591">
    <property type="entry name" value="NolW-like_sf"/>
</dbReference>
<evidence type="ECO:0000256" key="7">
    <source>
        <dbReference type="ARBA" id="ARBA00022927"/>
    </source>
</evidence>
<dbReference type="EMBL" id="PNRG01000005">
    <property type="protein sequence ID" value="PMR82252.1"/>
    <property type="molecule type" value="Genomic_DNA"/>
</dbReference>
<organism evidence="15 16">
    <name type="scientific">Halomonas urumqiensis</name>
    <dbReference type="NCBI Taxonomy" id="1684789"/>
    <lineage>
        <taxon>Bacteria</taxon>
        <taxon>Pseudomonadati</taxon>
        <taxon>Pseudomonadota</taxon>
        <taxon>Gammaproteobacteria</taxon>
        <taxon>Oceanospirillales</taxon>
        <taxon>Halomonadaceae</taxon>
        <taxon>Halomonas</taxon>
    </lineage>
</organism>
<protein>
    <submittedName>
        <fullName evidence="15">Type II secretion system protein GspD</fullName>
    </submittedName>
</protein>
<dbReference type="NCBIfam" id="TIGR02517">
    <property type="entry name" value="type_II_gspD"/>
    <property type="match status" value="1"/>
</dbReference>
<evidence type="ECO:0000256" key="2">
    <source>
        <dbReference type="ARBA" id="ARBA00006980"/>
    </source>
</evidence>
<evidence type="ECO:0000313" key="15">
    <source>
        <dbReference type="EMBL" id="PMR82252.1"/>
    </source>
</evidence>
<feature type="chain" id="PRO_5014730884" evidence="11">
    <location>
        <begin position="25"/>
        <end position="733"/>
    </location>
</feature>
<evidence type="ECO:0000256" key="10">
    <source>
        <dbReference type="RuleBase" id="RU004004"/>
    </source>
</evidence>
<evidence type="ECO:0000256" key="5">
    <source>
        <dbReference type="ARBA" id="ARBA00022692"/>
    </source>
</evidence>
<keyword evidence="4" id="KW-1134">Transmembrane beta strand</keyword>
<evidence type="ECO:0000256" key="6">
    <source>
        <dbReference type="ARBA" id="ARBA00022729"/>
    </source>
</evidence>
<feature type="domain" description="NolW-like" evidence="13">
    <location>
        <begin position="335"/>
        <end position="466"/>
    </location>
</feature>
<evidence type="ECO:0000259" key="14">
    <source>
        <dbReference type="Pfam" id="PF21305"/>
    </source>
</evidence>
<accession>A0A2N7UPB6</accession>
<dbReference type="Pfam" id="PF00263">
    <property type="entry name" value="Secretin"/>
    <property type="match status" value="1"/>
</dbReference>
<dbReference type="InterPro" id="IPR005644">
    <property type="entry name" value="NolW-like"/>
</dbReference>
<feature type="domain" description="Type II/III secretion system secretin-like" evidence="12">
    <location>
        <begin position="530"/>
        <end position="691"/>
    </location>
</feature>